<name>A0A7H9AWF4_ZYGMR</name>
<dbReference type="OrthoDB" id="2802411at2759"/>
<dbReference type="Pfam" id="PF01679">
    <property type="entry name" value="Pmp3"/>
    <property type="match status" value="1"/>
</dbReference>
<dbReference type="PANTHER" id="PTHR21659">
    <property type="entry name" value="HYDROPHOBIC PROTEIN RCI2 LOW TEMPERATURE AND SALT RESPONSIVE PROTEIN LTI6 -RELATED"/>
    <property type="match status" value="1"/>
</dbReference>
<keyword evidence="3 6" id="KW-0812">Transmembrane</keyword>
<dbReference type="RefSeq" id="XP_037141827.1">
    <property type="nucleotide sequence ID" value="XM_037285932.1"/>
</dbReference>
<evidence type="ECO:0000313" key="7">
    <source>
        <dbReference type="EMBL" id="QLG70099.1"/>
    </source>
</evidence>
<feature type="transmembrane region" description="Helical" evidence="6">
    <location>
        <begin position="6"/>
        <end position="22"/>
    </location>
</feature>
<evidence type="ECO:0000256" key="4">
    <source>
        <dbReference type="ARBA" id="ARBA00022989"/>
    </source>
</evidence>
<keyword evidence="5 6" id="KW-0472">Membrane</keyword>
<dbReference type="EMBL" id="CP058604">
    <property type="protein sequence ID" value="QLG70099.1"/>
    <property type="molecule type" value="Genomic_DNA"/>
</dbReference>
<evidence type="ECO:0000256" key="3">
    <source>
        <dbReference type="ARBA" id="ARBA00022692"/>
    </source>
</evidence>
<accession>A0A7H9AWF4</accession>
<organism evidence="7 8">
    <name type="scientific">Zygotorulaspora mrakii</name>
    <name type="common">Zygosaccharomyces mrakii</name>
    <dbReference type="NCBI Taxonomy" id="42260"/>
    <lineage>
        <taxon>Eukaryota</taxon>
        <taxon>Fungi</taxon>
        <taxon>Dikarya</taxon>
        <taxon>Ascomycota</taxon>
        <taxon>Saccharomycotina</taxon>
        <taxon>Saccharomycetes</taxon>
        <taxon>Saccharomycetales</taxon>
        <taxon>Saccharomycetaceae</taxon>
        <taxon>Zygotorulaspora</taxon>
    </lineage>
</organism>
<gene>
    <name evidence="7" type="ORF">HG535_0A00390</name>
</gene>
<dbReference type="PROSITE" id="PS01309">
    <property type="entry name" value="UPF0057"/>
    <property type="match status" value="1"/>
</dbReference>
<comment type="subcellular location">
    <subcellularLocation>
        <location evidence="1">Membrane</location>
    </subcellularLocation>
</comment>
<dbReference type="Proteomes" id="UP000509704">
    <property type="component" value="Chromosome 1"/>
</dbReference>
<evidence type="ECO:0008006" key="9">
    <source>
        <dbReference type="Google" id="ProtNLM"/>
    </source>
</evidence>
<evidence type="ECO:0000256" key="1">
    <source>
        <dbReference type="ARBA" id="ARBA00004370"/>
    </source>
</evidence>
<proteinExistence type="inferred from homology"/>
<comment type="similarity">
    <text evidence="2">Belongs to the UPF0057 (PMP3) family.</text>
</comment>
<evidence type="ECO:0000256" key="2">
    <source>
        <dbReference type="ARBA" id="ARBA00009530"/>
    </source>
</evidence>
<keyword evidence="4 6" id="KW-1133">Transmembrane helix</keyword>
<protein>
    <recommendedName>
        <fullName evidence="9">Plasma membrane proteolipid 3</fullName>
    </recommendedName>
</protein>
<dbReference type="KEGG" id="zmk:HG535_0A00390"/>
<dbReference type="AlphaFoldDB" id="A0A7H9AWF4"/>
<keyword evidence="8" id="KW-1185">Reference proteome</keyword>
<evidence type="ECO:0000313" key="8">
    <source>
        <dbReference type="Proteomes" id="UP000509704"/>
    </source>
</evidence>
<evidence type="ECO:0000256" key="6">
    <source>
        <dbReference type="SAM" id="Phobius"/>
    </source>
</evidence>
<sequence>MHARDWFLVFIAIFLPPVAVWIKRGFFTKDFLINVLLFLLGFLPGLVHALWVISQHPFEKEGQAGLLEPANNNDYGATA</sequence>
<reference evidence="7 8" key="1">
    <citation type="submission" date="2020-07" db="EMBL/GenBank/DDBJ databases">
        <title>The yeast mating-type switching endonuclease HO is a domesticated member of an unorthodox homing genetic element family.</title>
        <authorList>
            <person name="Coughlan A.Y."/>
            <person name="Lombardi L."/>
            <person name="Braun-Galleani S."/>
            <person name="Martos A.R."/>
            <person name="Galeote V."/>
            <person name="Bigey F."/>
            <person name="Dequin S."/>
            <person name="Byrne K.P."/>
            <person name="Wolfe K.H."/>
        </authorList>
    </citation>
    <scope>NUCLEOTIDE SEQUENCE [LARGE SCALE GENOMIC DNA]</scope>
    <source>
        <strain evidence="7 8">NRRL Y-6702</strain>
    </source>
</reference>
<dbReference type="GeneID" id="59233735"/>
<dbReference type="InterPro" id="IPR000612">
    <property type="entry name" value="PMP3"/>
</dbReference>
<dbReference type="GO" id="GO:0016020">
    <property type="term" value="C:membrane"/>
    <property type="evidence" value="ECO:0007669"/>
    <property type="project" value="UniProtKB-SubCell"/>
</dbReference>
<evidence type="ECO:0000256" key="5">
    <source>
        <dbReference type="ARBA" id="ARBA00023136"/>
    </source>
</evidence>
<feature type="transmembrane region" description="Helical" evidence="6">
    <location>
        <begin position="31"/>
        <end position="53"/>
    </location>
</feature>
<dbReference type="PANTHER" id="PTHR21659:SF112">
    <property type="entry name" value="PROTEIN SNA2-RELATED"/>
    <property type="match status" value="1"/>
</dbReference>